<keyword evidence="1" id="KW-0863">Zinc-finger</keyword>
<feature type="region of interest" description="Disordered" evidence="2">
    <location>
        <begin position="295"/>
        <end position="315"/>
    </location>
</feature>
<evidence type="ECO:0000313" key="4">
    <source>
        <dbReference type="EMBL" id="CAK7219230.1"/>
    </source>
</evidence>
<dbReference type="PROSITE" id="PS50115">
    <property type="entry name" value="ARFGAP"/>
    <property type="match status" value="1"/>
</dbReference>
<keyword evidence="1" id="KW-0479">Metal-binding</keyword>
<protein>
    <submittedName>
        <fullName evidence="4">ARF GAP with effector function(S)</fullName>
    </submittedName>
</protein>
<name>A0ABP0BJG4_9PEZI</name>
<dbReference type="CDD" id="cd08839">
    <property type="entry name" value="ArfGap_SMAP"/>
    <property type="match status" value="1"/>
</dbReference>
<feature type="region of interest" description="Disordered" evidence="2">
    <location>
        <begin position="577"/>
        <end position="623"/>
    </location>
</feature>
<keyword evidence="5" id="KW-1185">Reference proteome</keyword>
<evidence type="ECO:0000256" key="2">
    <source>
        <dbReference type="SAM" id="MobiDB-lite"/>
    </source>
</evidence>
<gene>
    <name evidence="4" type="primary">AGE2</name>
    <name evidence="4" type="ORF">SBRCBS47491_003775</name>
</gene>
<dbReference type="SMART" id="SM00105">
    <property type="entry name" value="ArfGap"/>
    <property type="match status" value="1"/>
</dbReference>
<dbReference type="Gene3D" id="1.10.220.150">
    <property type="entry name" value="Arf GTPase activating protein"/>
    <property type="match status" value="1"/>
</dbReference>
<dbReference type="PANTHER" id="PTHR45705:SF1">
    <property type="entry name" value="FI20236P1"/>
    <property type="match status" value="1"/>
</dbReference>
<evidence type="ECO:0000259" key="3">
    <source>
        <dbReference type="PROSITE" id="PS50115"/>
    </source>
</evidence>
<feature type="domain" description="Arf-GAP" evidence="3">
    <location>
        <begin position="18"/>
        <end position="128"/>
    </location>
</feature>
<evidence type="ECO:0000256" key="1">
    <source>
        <dbReference type="PROSITE-ProRule" id="PRU00288"/>
    </source>
</evidence>
<dbReference type="InterPro" id="IPR051718">
    <property type="entry name" value="ARF_GTPase-activating"/>
</dbReference>
<dbReference type="PRINTS" id="PR00405">
    <property type="entry name" value="REVINTRACTNG"/>
</dbReference>
<dbReference type="InterPro" id="IPR037278">
    <property type="entry name" value="ARFGAP/RecO"/>
</dbReference>
<evidence type="ECO:0000313" key="5">
    <source>
        <dbReference type="Proteomes" id="UP001642406"/>
    </source>
</evidence>
<dbReference type="EMBL" id="CAWUHC010000026">
    <property type="protein sequence ID" value="CAK7219230.1"/>
    <property type="molecule type" value="Genomic_DNA"/>
</dbReference>
<dbReference type="PANTHER" id="PTHR45705">
    <property type="entry name" value="FI20236P1"/>
    <property type="match status" value="1"/>
</dbReference>
<organism evidence="4 5">
    <name type="scientific">Sporothrix bragantina</name>
    <dbReference type="NCBI Taxonomy" id="671064"/>
    <lineage>
        <taxon>Eukaryota</taxon>
        <taxon>Fungi</taxon>
        <taxon>Dikarya</taxon>
        <taxon>Ascomycota</taxon>
        <taxon>Pezizomycotina</taxon>
        <taxon>Sordariomycetes</taxon>
        <taxon>Sordariomycetidae</taxon>
        <taxon>Ophiostomatales</taxon>
        <taxon>Ophiostomataceae</taxon>
        <taxon>Sporothrix</taxon>
    </lineage>
</organism>
<proteinExistence type="predicted"/>
<feature type="compositionally biased region" description="Low complexity" evidence="2">
    <location>
        <begin position="518"/>
        <end position="531"/>
    </location>
</feature>
<dbReference type="Pfam" id="PF01412">
    <property type="entry name" value="ArfGap"/>
    <property type="match status" value="1"/>
</dbReference>
<feature type="compositionally biased region" description="Low complexity" evidence="2">
    <location>
        <begin position="220"/>
        <end position="242"/>
    </location>
</feature>
<comment type="caution">
    <text evidence="4">The sequence shown here is derived from an EMBL/GenBank/DDBJ whole genome shotgun (WGS) entry which is preliminary data.</text>
</comment>
<feature type="region of interest" description="Disordered" evidence="2">
    <location>
        <begin position="443"/>
        <end position="468"/>
    </location>
</feature>
<dbReference type="InterPro" id="IPR001164">
    <property type="entry name" value="ArfGAP_dom"/>
</dbReference>
<feature type="region of interest" description="Disordered" evidence="2">
    <location>
        <begin position="180"/>
        <end position="279"/>
    </location>
</feature>
<accession>A0ABP0BJG4</accession>
<feature type="region of interest" description="Disordered" evidence="2">
    <location>
        <begin position="512"/>
        <end position="531"/>
    </location>
</feature>
<dbReference type="InterPro" id="IPR038508">
    <property type="entry name" value="ArfGAP_dom_sf"/>
</dbReference>
<feature type="compositionally biased region" description="Polar residues" evidence="2">
    <location>
        <begin position="591"/>
        <end position="600"/>
    </location>
</feature>
<keyword evidence="1" id="KW-0862">Zinc</keyword>
<dbReference type="SUPFAM" id="SSF57863">
    <property type="entry name" value="ArfGap/RecO-like zinc finger"/>
    <property type="match status" value="1"/>
</dbReference>
<feature type="compositionally biased region" description="Low complexity" evidence="2">
    <location>
        <begin position="266"/>
        <end position="276"/>
    </location>
</feature>
<feature type="compositionally biased region" description="Low complexity" evidence="2">
    <location>
        <begin position="180"/>
        <end position="199"/>
    </location>
</feature>
<dbReference type="InterPro" id="IPR044732">
    <property type="entry name" value="ArfGAP_SMAP1-like"/>
</dbReference>
<reference evidence="4 5" key="1">
    <citation type="submission" date="2024-01" db="EMBL/GenBank/DDBJ databases">
        <authorList>
            <person name="Allen C."/>
            <person name="Tagirdzhanova G."/>
        </authorList>
    </citation>
    <scope>NUCLEOTIDE SEQUENCE [LARGE SCALE GENOMIC DNA]</scope>
</reference>
<dbReference type="Proteomes" id="UP001642406">
    <property type="component" value="Unassembled WGS sequence"/>
</dbReference>
<sequence>MSRRPAPNPAAERAAQNQQTIKSLLKLETNKVCADCKRNKHPRWASWNLGVFICIRCSGIHRGMGTHISRVKSVDLDSWTDEQLQSIMSWGNARANKYWEAKLAPGHQPSEPKIENFIRTKYELKRWVMDGPIPDPATLDVDGDDDIPLSIVKEKQTIDRKESIRKASLGKTGAPGAAALLGSSSASSPTPKSQPAAPAIDLFGGSFDDAPTSSTPPPRASTAGPTGAHAPPKAENAPPKAANTKDSLLGLDFFGSAQPAVPARPSSTTGSAGSGAQSRPDLKQSILSLYATAPRVQQQQPQQQGGFGSMASPGQNAGSGFVDAFSSLSFSNTTPAATASPQPVDAFSGLASMTSSSTRSPPPAASSSAFGGLGGGSFFNTKPAAAVPPPQAKPAASSSAFGGLGGFDAFSSSPSPPAAKPVAAAAPSSNAFGDLFDFSPAPAAATPSQPIMSSSSMSPPPGASASMNSVFNLSQPAAASKPATSPPTATAAATSPLAAVSANWGNSDVWGSNDGWGSSAPAPAAAPAPATTSAFQNTNLAKASTSNDFGWGSSANAGTGGSFATQSIVPGAAGGFNPAPKVAADEEFGGWSSSAATPGSNGAGKSATGGFGANEDLFSNVWN</sequence>